<dbReference type="GO" id="GO:0009253">
    <property type="term" value="P:peptidoglycan catabolic process"/>
    <property type="evidence" value="ECO:0007669"/>
    <property type="project" value="InterPro"/>
</dbReference>
<dbReference type="Proteomes" id="UP001208570">
    <property type="component" value="Unassembled WGS sequence"/>
</dbReference>
<dbReference type="GO" id="GO:0008745">
    <property type="term" value="F:N-acetylmuramoyl-L-alanine amidase activity"/>
    <property type="evidence" value="ECO:0007669"/>
    <property type="project" value="InterPro"/>
</dbReference>
<dbReference type="AlphaFoldDB" id="A0AAD9MQ33"/>
<dbReference type="SUPFAM" id="SSF55846">
    <property type="entry name" value="N-acetylmuramoyl-L-alanine amidase-like"/>
    <property type="match status" value="1"/>
</dbReference>
<name>A0AAD9MQ33_9ANNE</name>
<dbReference type="EMBL" id="JAODUP010001521">
    <property type="protein sequence ID" value="KAK2139988.1"/>
    <property type="molecule type" value="Genomic_DNA"/>
</dbReference>
<dbReference type="PANTHER" id="PTHR11022">
    <property type="entry name" value="PEPTIDOGLYCAN RECOGNITION PROTEIN"/>
    <property type="match status" value="1"/>
</dbReference>
<evidence type="ECO:0000259" key="1">
    <source>
        <dbReference type="SMART" id="SM00701"/>
    </source>
</evidence>
<dbReference type="SMART" id="SM00701">
    <property type="entry name" value="PGRP"/>
    <property type="match status" value="1"/>
</dbReference>
<organism evidence="2 3">
    <name type="scientific">Paralvinella palmiformis</name>
    <dbReference type="NCBI Taxonomy" id="53620"/>
    <lineage>
        <taxon>Eukaryota</taxon>
        <taxon>Metazoa</taxon>
        <taxon>Spiralia</taxon>
        <taxon>Lophotrochozoa</taxon>
        <taxon>Annelida</taxon>
        <taxon>Polychaeta</taxon>
        <taxon>Sedentaria</taxon>
        <taxon>Canalipalpata</taxon>
        <taxon>Terebellida</taxon>
        <taxon>Terebelliformia</taxon>
        <taxon>Alvinellidae</taxon>
        <taxon>Paralvinella</taxon>
    </lineage>
</organism>
<protein>
    <recommendedName>
        <fullName evidence="1">Peptidoglycan recognition protein family domain-containing protein</fullName>
    </recommendedName>
</protein>
<comment type="caution">
    <text evidence="2">The sequence shown here is derived from an EMBL/GenBank/DDBJ whole genome shotgun (WGS) entry which is preliminary data.</text>
</comment>
<dbReference type="PANTHER" id="PTHR11022:SF41">
    <property type="entry name" value="PEPTIDOGLYCAN-RECOGNITION PROTEIN LC-RELATED"/>
    <property type="match status" value="1"/>
</dbReference>
<dbReference type="Gene3D" id="3.40.80.10">
    <property type="entry name" value="Peptidoglycan recognition protein-like"/>
    <property type="match status" value="1"/>
</dbReference>
<evidence type="ECO:0000313" key="2">
    <source>
        <dbReference type="EMBL" id="KAK2139988.1"/>
    </source>
</evidence>
<dbReference type="GO" id="GO:0008270">
    <property type="term" value="F:zinc ion binding"/>
    <property type="evidence" value="ECO:0007669"/>
    <property type="project" value="InterPro"/>
</dbReference>
<sequence length="194" mass="21675">MPVIHLPPIHLPGTDPICLNVNLKTLLPIERITCVDPPITTPISPTTTPSLSTTTSSTPVFDPCSVITSRSEWGAPSISEGETLRLPMQIIVMYLRGNNCTTKQECTEEAKHLYKEKENYNFMIAGDGTVFEGRGWRMFSDHYLSYGRIEYGVAFIGKSITKKMRISFLYWIECGRSGGMLPTNITPKNLISRS</sequence>
<dbReference type="InterPro" id="IPR015510">
    <property type="entry name" value="PGRP"/>
</dbReference>
<gene>
    <name evidence="2" type="ORF">LSH36_1522g00010</name>
</gene>
<keyword evidence="3" id="KW-1185">Reference proteome</keyword>
<feature type="domain" description="Peptidoglycan recognition protein family" evidence="1">
    <location>
        <begin position="65"/>
        <end position="179"/>
    </location>
</feature>
<evidence type="ECO:0000313" key="3">
    <source>
        <dbReference type="Proteomes" id="UP001208570"/>
    </source>
</evidence>
<dbReference type="InterPro" id="IPR036505">
    <property type="entry name" value="Amidase/PGRP_sf"/>
</dbReference>
<accession>A0AAD9MQ33</accession>
<proteinExistence type="predicted"/>
<dbReference type="InterPro" id="IPR006619">
    <property type="entry name" value="PGRP_domain_met/bac"/>
</dbReference>
<reference evidence="2" key="1">
    <citation type="journal article" date="2023" name="Mol. Biol. Evol.">
        <title>Third-Generation Sequencing Reveals the Adaptive Role of the Epigenome in Three Deep-Sea Polychaetes.</title>
        <authorList>
            <person name="Perez M."/>
            <person name="Aroh O."/>
            <person name="Sun Y."/>
            <person name="Lan Y."/>
            <person name="Juniper S.K."/>
            <person name="Young C.R."/>
            <person name="Angers B."/>
            <person name="Qian P.Y."/>
        </authorList>
    </citation>
    <scope>NUCLEOTIDE SEQUENCE</scope>
    <source>
        <strain evidence="2">P08H-3</strain>
    </source>
</reference>